<dbReference type="EMBL" id="JAJVDC020000148">
    <property type="protein sequence ID" value="KAL1621631.1"/>
    <property type="molecule type" value="Genomic_DNA"/>
</dbReference>
<evidence type="ECO:0000259" key="1">
    <source>
        <dbReference type="Pfam" id="PF20237"/>
    </source>
</evidence>
<organism evidence="2 3">
    <name type="scientific">Neofusicoccum ribis</name>
    <dbReference type="NCBI Taxonomy" id="45134"/>
    <lineage>
        <taxon>Eukaryota</taxon>
        <taxon>Fungi</taxon>
        <taxon>Dikarya</taxon>
        <taxon>Ascomycota</taxon>
        <taxon>Pezizomycotina</taxon>
        <taxon>Dothideomycetes</taxon>
        <taxon>Dothideomycetes incertae sedis</taxon>
        <taxon>Botryosphaeriales</taxon>
        <taxon>Botryosphaeriaceae</taxon>
        <taxon>Neofusicoccum</taxon>
    </lineage>
</organism>
<gene>
    <name evidence="2" type="ORF">SLS56_009101</name>
</gene>
<comment type="caution">
    <text evidence="2">The sequence shown here is derived from an EMBL/GenBank/DDBJ whole genome shotgun (WGS) entry which is preliminary data.</text>
</comment>
<name>A0ABR3SJ08_9PEZI</name>
<dbReference type="Proteomes" id="UP001521116">
    <property type="component" value="Unassembled WGS sequence"/>
</dbReference>
<dbReference type="InterPro" id="IPR046529">
    <property type="entry name" value="DUF6594"/>
</dbReference>
<protein>
    <recommendedName>
        <fullName evidence="1">DUF6594 domain-containing protein</fullName>
    </recommendedName>
</protein>
<sequence>MQYRVAKLEKELDDLDQSYKRQSLQIHLTSFEGNSLDRDTKLAELNFALFEYDNLAQRTAWAMNMPDVEKRDLENARYWRTVTSVAKDEIEYTEGSTRDVMHIGVVRGRGMEKLKPLAKYLVETAHKLREKIRRVAKS</sequence>
<feature type="domain" description="DUF6594" evidence="1">
    <location>
        <begin position="1"/>
        <end position="128"/>
    </location>
</feature>
<evidence type="ECO:0000313" key="2">
    <source>
        <dbReference type="EMBL" id="KAL1621631.1"/>
    </source>
</evidence>
<keyword evidence="3" id="KW-1185">Reference proteome</keyword>
<evidence type="ECO:0000313" key="3">
    <source>
        <dbReference type="Proteomes" id="UP001521116"/>
    </source>
</evidence>
<proteinExistence type="predicted"/>
<accession>A0ABR3SJ08</accession>
<dbReference type="Pfam" id="PF20237">
    <property type="entry name" value="DUF6594"/>
    <property type="match status" value="1"/>
</dbReference>
<reference evidence="2 3" key="1">
    <citation type="submission" date="2024-02" db="EMBL/GenBank/DDBJ databases">
        <title>De novo assembly and annotation of 12 fungi associated with fruit tree decline syndrome in Ontario, Canada.</title>
        <authorList>
            <person name="Sulman M."/>
            <person name="Ellouze W."/>
            <person name="Ilyukhin E."/>
        </authorList>
    </citation>
    <scope>NUCLEOTIDE SEQUENCE [LARGE SCALE GENOMIC DNA]</scope>
    <source>
        <strain evidence="2 3">M1-105</strain>
    </source>
</reference>